<protein>
    <submittedName>
        <fullName evidence="3">Methionyl-tRNA formyltransferase</fullName>
    </submittedName>
</protein>
<evidence type="ECO:0000259" key="1">
    <source>
        <dbReference type="Pfam" id="PF00551"/>
    </source>
</evidence>
<dbReference type="Gene3D" id="3.10.25.20">
    <property type="match status" value="1"/>
</dbReference>
<dbReference type="SUPFAM" id="SSF53328">
    <property type="entry name" value="Formyltransferase"/>
    <property type="match status" value="1"/>
</dbReference>
<evidence type="ECO:0000313" key="4">
    <source>
        <dbReference type="Proteomes" id="UP000183954"/>
    </source>
</evidence>
<dbReference type="Gene3D" id="3.40.50.170">
    <property type="entry name" value="Formyl transferase, N-terminal domain"/>
    <property type="match status" value="1"/>
</dbReference>
<accession>A0A1M5UWD0</accession>
<dbReference type="Pfam" id="PF00551">
    <property type="entry name" value="Formyl_trans_N"/>
    <property type="match status" value="1"/>
</dbReference>
<gene>
    <name evidence="3" type="ORF">SAMN02746098_01100</name>
</gene>
<evidence type="ECO:0000313" key="3">
    <source>
        <dbReference type="EMBL" id="SHH67282.1"/>
    </source>
</evidence>
<dbReference type="OrthoDB" id="9802815at2"/>
<dbReference type="STRING" id="1121420.SAMN02746098_01100"/>
<dbReference type="GO" id="GO:0016740">
    <property type="term" value="F:transferase activity"/>
    <property type="evidence" value="ECO:0007669"/>
    <property type="project" value="UniProtKB-KW"/>
</dbReference>
<feature type="domain" description="Methionyl-tRNA formyltransferase-like C-terminal" evidence="2">
    <location>
        <begin position="167"/>
        <end position="223"/>
    </location>
</feature>
<dbReference type="Pfam" id="PF21553">
    <property type="entry name" value="Formyl_trans_C_2"/>
    <property type="match status" value="1"/>
</dbReference>
<reference evidence="4" key="1">
    <citation type="submission" date="2016-11" db="EMBL/GenBank/DDBJ databases">
        <authorList>
            <person name="Varghese N."/>
            <person name="Submissions S."/>
        </authorList>
    </citation>
    <scope>NUCLEOTIDE SEQUENCE [LARGE SCALE GENOMIC DNA]</scope>
    <source>
        <strain evidence="4">DSM 15449</strain>
    </source>
</reference>
<feature type="domain" description="Formyl transferase N-terminal" evidence="1">
    <location>
        <begin position="33"/>
        <end position="121"/>
    </location>
</feature>
<dbReference type="SUPFAM" id="SSF50486">
    <property type="entry name" value="FMT C-terminal domain-like"/>
    <property type="match status" value="1"/>
</dbReference>
<dbReference type="EMBL" id="FQXJ01000004">
    <property type="protein sequence ID" value="SHH67282.1"/>
    <property type="molecule type" value="Genomic_DNA"/>
</dbReference>
<keyword evidence="4" id="KW-1185">Reference proteome</keyword>
<dbReference type="InterPro" id="IPR036477">
    <property type="entry name" value="Formyl_transf_N_sf"/>
</dbReference>
<dbReference type="RefSeq" id="WP_073028423.1">
    <property type="nucleotide sequence ID" value="NZ_FQXJ01000004.1"/>
</dbReference>
<dbReference type="AlphaFoldDB" id="A0A1M5UWD0"/>
<dbReference type="InterPro" id="IPR049355">
    <property type="entry name" value="Formyl_trans-like_C"/>
</dbReference>
<keyword evidence="3" id="KW-0808">Transferase</keyword>
<proteinExistence type="predicted"/>
<dbReference type="InterPro" id="IPR011034">
    <property type="entry name" value="Formyl_transferase-like_C_sf"/>
</dbReference>
<organism evidence="3 4">
    <name type="scientific">Desulfosporosinus lacus DSM 15449</name>
    <dbReference type="NCBI Taxonomy" id="1121420"/>
    <lineage>
        <taxon>Bacteria</taxon>
        <taxon>Bacillati</taxon>
        <taxon>Bacillota</taxon>
        <taxon>Clostridia</taxon>
        <taxon>Eubacteriales</taxon>
        <taxon>Desulfitobacteriaceae</taxon>
        <taxon>Desulfosporosinus</taxon>
    </lineage>
</organism>
<evidence type="ECO:0000259" key="2">
    <source>
        <dbReference type="Pfam" id="PF21553"/>
    </source>
</evidence>
<dbReference type="CDD" id="cd08821">
    <property type="entry name" value="FMT_core_like_1"/>
    <property type="match status" value="1"/>
</dbReference>
<dbReference type="InterPro" id="IPR002376">
    <property type="entry name" value="Formyl_transf_N"/>
</dbReference>
<dbReference type="Proteomes" id="UP000183954">
    <property type="component" value="Unassembled WGS sequence"/>
</dbReference>
<sequence>MNILIATIKPWNIQNAKKIKKNYRGMHRVEIINQEDELTYKVLKKMQPQYVFFPHWSGVIPKEIYDNFNCIVFHMTDLPFGRGGSPLQNLIIRGIKSTKISAIKVDEGIDTGNVYLKENLDLYGNAEEIYIRASEIIFDRMIPYIICEQPLAKPQSGRIERFIRRKPEDGEIHPSMELKEIYDYIRMLDAEGYPNAFIKFGKYKLEFSRASMKNGKIIVDTKFIDGSKDE</sequence>
<name>A0A1M5UWD0_9FIRM</name>